<name>A0A2T2NVG3_CORCC</name>
<keyword evidence="2" id="KW-1185">Reference proteome</keyword>
<dbReference type="AlphaFoldDB" id="A0A2T2NVG3"/>
<sequence length="120" mass="13519">MVGEMIAQVVVVVVLEGWRGAVPLRVAVWLCCSCLSAVSGPAVALFSRRIFRVEACFGWRKLEEKKNYPREPRTDCGRILHHVFRAFAPSVLTGAILGHVHGCEQRQNWGSLTAMWNDRR</sequence>
<dbReference type="EMBL" id="KZ678133">
    <property type="protein sequence ID" value="PSN69422.1"/>
    <property type="molecule type" value="Genomic_DNA"/>
</dbReference>
<evidence type="ECO:0000313" key="1">
    <source>
        <dbReference type="EMBL" id="PSN69422.1"/>
    </source>
</evidence>
<proteinExistence type="predicted"/>
<reference evidence="1 2" key="1">
    <citation type="journal article" date="2018" name="Front. Microbiol.">
        <title>Genome-Wide Analysis of Corynespora cassiicola Leaf Fall Disease Putative Effectors.</title>
        <authorList>
            <person name="Lopez D."/>
            <person name="Ribeiro S."/>
            <person name="Label P."/>
            <person name="Fumanal B."/>
            <person name="Venisse J.S."/>
            <person name="Kohler A."/>
            <person name="de Oliveira R.R."/>
            <person name="Labutti K."/>
            <person name="Lipzen A."/>
            <person name="Lail K."/>
            <person name="Bauer D."/>
            <person name="Ohm R.A."/>
            <person name="Barry K.W."/>
            <person name="Spatafora J."/>
            <person name="Grigoriev I.V."/>
            <person name="Martin F.M."/>
            <person name="Pujade-Renaud V."/>
        </authorList>
    </citation>
    <scope>NUCLEOTIDE SEQUENCE [LARGE SCALE GENOMIC DNA]</scope>
    <source>
        <strain evidence="1 2">Philippines</strain>
    </source>
</reference>
<dbReference type="Proteomes" id="UP000240883">
    <property type="component" value="Unassembled WGS sequence"/>
</dbReference>
<gene>
    <name evidence="1" type="ORF">BS50DRAFT_341679</name>
</gene>
<evidence type="ECO:0000313" key="2">
    <source>
        <dbReference type="Proteomes" id="UP000240883"/>
    </source>
</evidence>
<organism evidence="1 2">
    <name type="scientific">Corynespora cassiicola Philippines</name>
    <dbReference type="NCBI Taxonomy" id="1448308"/>
    <lineage>
        <taxon>Eukaryota</taxon>
        <taxon>Fungi</taxon>
        <taxon>Dikarya</taxon>
        <taxon>Ascomycota</taxon>
        <taxon>Pezizomycotina</taxon>
        <taxon>Dothideomycetes</taxon>
        <taxon>Pleosporomycetidae</taxon>
        <taxon>Pleosporales</taxon>
        <taxon>Corynesporascaceae</taxon>
        <taxon>Corynespora</taxon>
    </lineage>
</organism>
<protein>
    <submittedName>
        <fullName evidence="1">Uncharacterized protein</fullName>
    </submittedName>
</protein>
<accession>A0A2T2NVG3</accession>